<organism evidence="2 3">
    <name type="scientific">Streptomyces solicathayae</name>
    <dbReference type="NCBI Taxonomy" id="3081768"/>
    <lineage>
        <taxon>Bacteria</taxon>
        <taxon>Bacillati</taxon>
        <taxon>Actinomycetota</taxon>
        <taxon>Actinomycetes</taxon>
        <taxon>Kitasatosporales</taxon>
        <taxon>Streptomycetaceae</taxon>
        <taxon>Streptomyces</taxon>
    </lineage>
</organism>
<evidence type="ECO:0008006" key="4">
    <source>
        <dbReference type="Google" id="ProtNLM"/>
    </source>
</evidence>
<protein>
    <recommendedName>
        <fullName evidence="4">Lipoprotein</fullName>
    </recommendedName>
</protein>
<dbReference type="EMBL" id="CP137573">
    <property type="protein sequence ID" value="WOX24633.1"/>
    <property type="molecule type" value="Genomic_DNA"/>
</dbReference>
<evidence type="ECO:0000313" key="2">
    <source>
        <dbReference type="EMBL" id="WOX24633.1"/>
    </source>
</evidence>
<feature type="region of interest" description="Disordered" evidence="1">
    <location>
        <begin position="106"/>
        <end position="140"/>
    </location>
</feature>
<accession>A0ABZ0LYW3</accession>
<evidence type="ECO:0000313" key="3">
    <source>
        <dbReference type="Proteomes" id="UP001301731"/>
    </source>
</evidence>
<dbReference type="RefSeq" id="WP_318107079.1">
    <property type="nucleotide sequence ID" value="NZ_CP137573.1"/>
</dbReference>
<dbReference type="Proteomes" id="UP001301731">
    <property type="component" value="Chromosome"/>
</dbReference>
<reference evidence="2 3" key="1">
    <citation type="submission" date="2023-10" db="EMBL/GenBank/DDBJ databases">
        <title>The genome sequence of Streptomyces sp. HUAS YS2.</title>
        <authorList>
            <person name="Mo P."/>
        </authorList>
    </citation>
    <scope>NUCLEOTIDE SEQUENCE [LARGE SCALE GENOMIC DNA]</scope>
    <source>
        <strain evidence="2 3">HUAS YS2</strain>
    </source>
</reference>
<evidence type="ECO:0000256" key="1">
    <source>
        <dbReference type="SAM" id="MobiDB-lite"/>
    </source>
</evidence>
<keyword evidence="3" id="KW-1185">Reference proteome</keyword>
<name>A0ABZ0LYW3_9ACTN</name>
<proteinExistence type="predicted"/>
<sequence length="305" mass="33325">MSGTTRPRRAALAVAVALVGGAAVVGGTMLSSSGEPRPPQRPVAATSRLHALPPITDRLFTWTDTHERSAEAQRQVAIACMAERGFHYAPVAHKGTAGEDQRPQLFGLESSLPPRAAPPVAEKPPKPGSPETTAAYGKALFGDKDKRVTAKGVQGMKVSRPGNGCLAEAETRILGDGRMRWLQVRIMLFEAQEQARADLEKDTSFKSATTRWQQCMKRHGFAGQRDPQQLLMSLRDDQARRGNPVLNADLSCKHDTGYLDTAYTRLAAVQQRWLDRNPAVTKDWTALLARQDKTSREVLGPTSPR</sequence>
<gene>
    <name evidence="2" type="ORF">R2D22_25935</name>
</gene>